<name>A0A931IT61_9BURK</name>
<sequence>MNFKRPVLFLLCALALASGASAERLQYHRHLVFRESPMEDLRGRHEISAEQAKTTLHHRFRYDDQGRLTEVRRAVGDTVTRNPGSFEGFFWWAPQVRIEYLPGREIRSFYNEAGDRIAAHGPVWRMEFTLDAQGRRSTLHYFDKDGQPVEGQWGAHRYTWEYPEPGVVIETRHKLNGDSAPLRPNFLFHRVRLEFGHDDLLDTMLNIDAQGQLVATNSGSAVDRIVYDPWGSFVRWQVYDTQRRPKNGNDPMVATGEHVYDGLGQAIMLRGFGEQGEDRALDGTSGPTTYAYDAHGNQTRQQLRNMKGELDFEVRLSYSAEGSRLEWVRYFDGQGKPSSPPGLPPALAGMVAQQLQYDARGLRTAPIRYGADGKPLPAR</sequence>
<dbReference type="Proteomes" id="UP000620139">
    <property type="component" value="Unassembled WGS sequence"/>
</dbReference>
<organism evidence="2 3">
    <name type="scientific">Inhella gelatinilytica</name>
    <dbReference type="NCBI Taxonomy" id="2795030"/>
    <lineage>
        <taxon>Bacteria</taxon>
        <taxon>Pseudomonadati</taxon>
        <taxon>Pseudomonadota</taxon>
        <taxon>Betaproteobacteria</taxon>
        <taxon>Burkholderiales</taxon>
        <taxon>Sphaerotilaceae</taxon>
        <taxon>Inhella</taxon>
    </lineage>
</organism>
<keyword evidence="1" id="KW-0732">Signal</keyword>
<dbReference type="AlphaFoldDB" id="A0A931IT61"/>
<evidence type="ECO:0000313" key="2">
    <source>
        <dbReference type="EMBL" id="MBH9551532.1"/>
    </source>
</evidence>
<reference evidence="2" key="1">
    <citation type="submission" date="2020-12" db="EMBL/GenBank/DDBJ databases">
        <title>The genome sequence of Inhella sp. 4Y17.</title>
        <authorList>
            <person name="Liu Y."/>
        </authorList>
    </citation>
    <scope>NUCLEOTIDE SEQUENCE</scope>
    <source>
        <strain evidence="2">4Y10</strain>
    </source>
</reference>
<dbReference type="Gene3D" id="2.180.10.10">
    <property type="entry name" value="RHS repeat-associated core"/>
    <property type="match status" value="1"/>
</dbReference>
<comment type="caution">
    <text evidence="2">The sequence shown here is derived from an EMBL/GenBank/DDBJ whole genome shotgun (WGS) entry which is preliminary data.</text>
</comment>
<feature type="signal peptide" evidence="1">
    <location>
        <begin position="1"/>
        <end position="22"/>
    </location>
</feature>
<evidence type="ECO:0000313" key="3">
    <source>
        <dbReference type="Proteomes" id="UP000620139"/>
    </source>
</evidence>
<keyword evidence="3" id="KW-1185">Reference proteome</keyword>
<feature type="chain" id="PRO_5037230936" evidence="1">
    <location>
        <begin position="23"/>
        <end position="379"/>
    </location>
</feature>
<protein>
    <submittedName>
        <fullName evidence="2">RHS repeat protein</fullName>
    </submittedName>
</protein>
<evidence type="ECO:0000256" key="1">
    <source>
        <dbReference type="SAM" id="SignalP"/>
    </source>
</evidence>
<dbReference type="RefSeq" id="WP_198099141.1">
    <property type="nucleotide sequence ID" value="NZ_JAEDAL010000001.1"/>
</dbReference>
<gene>
    <name evidence="2" type="ORF">I7X43_01615</name>
</gene>
<proteinExistence type="predicted"/>
<dbReference type="EMBL" id="JAEDAL010000001">
    <property type="protein sequence ID" value="MBH9551532.1"/>
    <property type="molecule type" value="Genomic_DNA"/>
</dbReference>
<accession>A0A931IT61</accession>